<feature type="transmembrane region" description="Helical" evidence="8">
    <location>
        <begin position="70"/>
        <end position="91"/>
    </location>
</feature>
<keyword evidence="6" id="KW-0449">Lipoprotein</keyword>
<dbReference type="Pfam" id="PF03180">
    <property type="entry name" value="Lipoprotein_9"/>
    <property type="match status" value="1"/>
</dbReference>
<comment type="subcellular location">
    <subcellularLocation>
        <location evidence="1">Membrane</location>
        <topology evidence="1">Lipid-anchor</topology>
    </subcellularLocation>
</comment>
<dbReference type="PANTHER" id="PTHR30429">
    <property type="entry name" value="D-METHIONINE-BINDING LIPOPROTEIN METQ"/>
    <property type="match status" value="1"/>
</dbReference>
<feature type="region of interest" description="Disordered" evidence="7">
    <location>
        <begin position="1"/>
        <end position="60"/>
    </location>
</feature>
<evidence type="ECO:0000313" key="9">
    <source>
        <dbReference type="EMBL" id="MBC2962477.1"/>
    </source>
</evidence>
<evidence type="ECO:0000256" key="8">
    <source>
        <dbReference type="SAM" id="Phobius"/>
    </source>
</evidence>
<keyword evidence="3" id="KW-0732">Signal</keyword>
<dbReference type="Gene3D" id="3.40.190.10">
    <property type="entry name" value="Periplasmic binding protein-like II"/>
    <property type="match status" value="2"/>
</dbReference>
<evidence type="ECO:0000256" key="6">
    <source>
        <dbReference type="ARBA" id="ARBA00023288"/>
    </source>
</evidence>
<gene>
    <name evidence="9" type="ORF">H7344_19485</name>
</gene>
<dbReference type="SUPFAM" id="SSF53850">
    <property type="entry name" value="Periplasmic binding protein-like II"/>
    <property type="match status" value="1"/>
</dbReference>
<accession>A0ABR6UDD9</accession>
<evidence type="ECO:0000256" key="2">
    <source>
        <dbReference type="ARBA" id="ARBA00008973"/>
    </source>
</evidence>
<proteinExistence type="inferred from homology"/>
<keyword evidence="8" id="KW-0812">Transmembrane</keyword>
<sequence>MQRPAHRWTQGPPRARRRDPSPSAAAGPADHHSRPRAATSGSSDEGPPVSNTSGSSTPLIEAPSRRRWPLLLAALVAVAVVVGLLVVLTGGDDEAAADRRSVRLGVVGASDPYWTDFQEAAADEGIDVEVIDFSDYNQPNPAVSEGELDMNQFQHIVFLADYNVAADDDLQPVGATAIYPLGLHSKQYDSVEEIPDGATVAVPNDASNQARALVLLQSAGLIELTSGGTIFSDLADVDEAASRVEVTALDAALTATSLDDLAGAVVNNDFVERAGLDFDDALAQDDPADPKALPYANIFAVRADDVDDPTYRELVEIYQETQAVQDGVVEVSGGTAVMLDTPVEELQASLREVEDDTRAAEQD</sequence>
<keyword evidence="8" id="KW-1133">Transmembrane helix</keyword>
<dbReference type="InterPro" id="IPR004872">
    <property type="entry name" value="Lipoprotein_NlpA"/>
</dbReference>
<evidence type="ECO:0000256" key="1">
    <source>
        <dbReference type="ARBA" id="ARBA00004635"/>
    </source>
</evidence>
<keyword evidence="10" id="KW-1185">Reference proteome</keyword>
<evidence type="ECO:0000256" key="7">
    <source>
        <dbReference type="SAM" id="MobiDB-lite"/>
    </source>
</evidence>
<evidence type="ECO:0000313" key="10">
    <source>
        <dbReference type="Proteomes" id="UP000604001"/>
    </source>
</evidence>
<name>A0ABR6UDD9_9ACTN</name>
<evidence type="ECO:0000256" key="5">
    <source>
        <dbReference type="ARBA" id="ARBA00023139"/>
    </source>
</evidence>
<dbReference type="Proteomes" id="UP000604001">
    <property type="component" value="Unassembled WGS sequence"/>
</dbReference>
<evidence type="ECO:0000256" key="3">
    <source>
        <dbReference type="ARBA" id="ARBA00022729"/>
    </source>
</evidence>
<organism evidence="9 10">
    <name type="scientific">Nocardioides deserti</name>
    <dbReference type="NCBI Taxonomy" id="1588644"/>
    <lineage>
        <taxon>Bacteria</taxon>
        <taxon>Bacillati</taxon>
        <taxon>Actinomycetota</taxon>
        <taxon>Actinomycetes</taxon>
        <taxon>Propionibacteriales</taxon>
        <taxon>Nocardioidaceae</taxon>
        <taxon>Nocardioides</taxon>
    </lineage>
</organism>
<reference evidence="9 10" key="1">
    <citation type="submission" date="2020-08" db="EMBL/GenBank/DDBJ databases">
        <title>novel species in genus Nocardioides.</title>
        <authorList>
            <person name="Zhang G."/>
        </authorList>
    </citation>
    <scope>NUCLEOTIDE SEQUENCE [LARGE SCALE GENOMIC DNA]</scope>
    <source>
        <strain evidence="9 10">SC8A-24</strain>
    </source>
</reference>
<dbReference type="EMBL" id="JACMYC010000023">
    <property type="protein sequence ID" value="MBC2962477.1"/>
    <property type="molecule type" value="Genomic_DNA"/>
</dbReference>
<keyword evidence="5" id="KW-0564">Palmitate</keyword>
<comment type="similarity">
    <text evidence="2">Belongs to the NlpA lipoprotein family.</text>
</comment>
<feature type="compositionally biased region" description="Polar residues" evidence="7">
    <location>
        <begin position="39"/>
        <end position="58"/>
    </location>
</feature>
<evidence type="ECO:0000256" key="4">
    <source>
        <dbReference type="ARBA" id="ARBA00023136"/>
    </source>
</evidence>
<dbReference type="PANTHER" id="PTHR30429:SF3">
    <property type="entry name" value="LIPOPROTEIN"/>
    <property type="match status" value="1"/>
</dbReference>
<comment type="caution">
    <text evidence="9">The sequence shown here is derived from an EMBL/GenBank/DDBJ whole genome shotgun (WGS) entry which is preliminary data.</text>
</comment>
<keyword evidence="4 8" id="KW-0472">Membrane</keyword>
<protein>
    <submittedName>
        <fullName evidence="9">Methionine ABC transporter substrate-binding protein</fullName>
    </submittedName>
</protein>